<proteinExistence type="predicted"/>
<accession>A0A4V4IR22</accession>
<evidence type="ECO:0000313" key="1">
    <source>
        <dbReference type="EMBL" id="THW72157.1"/>
    </source>
</evidence>
<evidence type="ECO:0000313" key="2">
    <source>
        <dbReference type="Proteomes" id="UP000308802"/>
    </source>
</evidence>
<reference evidence="1 2" key="1">
    <citation type="submission" date="2018-10" db="EMBL/GenBank/DDBJ databases">
        <title>Fifty Aureobasidium pullulans genomes reveal a recombining polyextremotolerant generalist.</title>
        <authorList>
            <person name="Gostincar C."/>
            <person name="Turk M."/>
            <person name="Zajc J."/>
            <person name="Gunde-Cimerman N."/>
        </authorList>
    </citation>
    <scope>NUCLEOTIDE SEQUENCE [LARGE SCALE GENOMIC DNA]</scope>
    <source>
        <strain evidence="1 2">EXF-10659</strain>
    </source>
</reference>
<sequence length="177" mass="19620">MSTSNTTNANGASSAATPPIEPAYRTEVIKTLNKSYAKSKEGIYLRLSQPNPRGHLRLFKDFKWTKPQVDRFFADGTLPHDISTILSHLTPADLDIWIFDGRGSTGDSLPEIEADPLPDLEHFPALVIFDFGIPEWLCMMPPGALRWMSTGQNKGRFVLKPGAVPIPTTRKFPSGRV</sequence>
<comment type="caution">
    <text evidence="1">The sequence shown here is derived from an EMBL/GenBank/DDBJ whole genome shotgun (WGS) entry which is preliminary data.</text>
</comment>
<dbReference type="AlphaFoldDB" id="A0A4V4IR22"/>
<organism evidence="1 2">
    <name type="scientific">Aureobasidium pullulans</name>
    <name type="common">Black yeast</name>
    <name type="synonym">Pullularia pullulans</name>
    <dbReference type="NCBI Taxonomy" id="5580"/>
    <lineage>
        <taxon>Eukaryota</taxon>
        <taxon>Fungi</taxon>
        <taxon>Dikarya</taxon>
        <taxon>Ascomycota</taxon>
        <taxon>Pezizomycotina</taxon>
        <taxon>Dothideomycetes</taxon>
        <taxon>Dothideomycetidae</taxon>
        <taxon>Dothideales</taxon>
        <taxon>Saccotheciaceae</taxon>
        <taxon>Aureobasidium</taxon>
    </lineage>
</organism>
<name>A0A4V4IR22_AURPU</name>
<dbReference type="Proteomes" id="UP000308802">
    <property type="component" value="Unassembled WGS sequence"/>
</dbReference>
<gene>
    <name evidence="1" type="ORF">D6D19_06762</name>
</gene>
<protein>
    <submittedName>
        <fullName evidence="1">Uncharacterized protein</fullName>
    </submittedName>
</protein>
<dbReference type="EMBL" id="QZAO01000245">
    <property type="protein sequence ID" value="THW72157.1"/>
    <property type="molecule type" value="Genomic_DNA"/>
</dbReference>